<organism evidence="1 2">
    <name type="scientific">Catharanthus roseus</name>
    <name type="common">Madagascar periwinkle</name>
    <name type="synonym">Vinca rosea</name>
    <dbReference type="NCBI Taxonomy" id="4058"/>
    <lineage>
        <taxon>Eukaryota</taxon>
        <taxon>Viridiplantae</taxon>
        <taxon>Streptophyta</taxon>
        <taxon>Embryophyta</taxon>
        <taxon>Tracheophyta</taxon>
        <taxon>Spermatophyta</taxon>
        <taxon>Magnoliopsida</taxon>
        <taxon>eudicotyledons</taxon>
        <taxon>Gunneridae</taxon>
        <taxon>Pentapetalae</taxon>
        <taxon>asterids</taxon>
        <taxon>lamiids</taxon>
        <taxon>Gentianales</taxon>
        <taxon>Apocynaceae</taxon>
        <taxon>Rauvolfioideae</taxon>
        <taxon>Vinceae</taxon>
        <taxon>Catharanthinae</taxon>
        <taxon>Catharanthus</taxon>
    </lineage>
</organism>
<comment type="caution">
    <text evidence="1">The sequence shown here is derived from an EMBL/GenBank/DDBJ whole genome shotgun (WGS) entry which is preliminary data.</text>
</comment>
<protein>
    <submittedName>
        <fullName evidence="1">Uncharacterized protein</fullName>
    </submittedName>
</protein>
<proteinExistence type="predicted"/>
<evidence type="ECO:0000313" key="2">
    <source>
        <dbReference type="Proteomes" id="UP001060085"/>
    </source>
</evidence>
<name>A0ACC0B1U2_CATRO</name>
<evidence type="ECO:0000313" key="1">
    <source>
        <dbReference type="EMBL" id="KAI5666602.1"/>
    </source>
</evidence>
<reference evidence="2" key="1">
    <citation type="journal article" date="2023" name="Nat. Plants">
        <title>Single-cell RNA sequencing provides a high-resolution roadmap for understanding the multicellular compartmentation of specialized metabolism.</title>
        <authorList>
            <person name="Sun S."/>
            <person name="Shen X."/>
            <person name="Li Y."/>
            <person name="Li Y."/>
            <person name="Wang S."/>
            <person name="Li R."/>
            <person name="Zhang H."/>
            <person name="Shen G."/>
            <person name="Guo B."/>
            <person name="Wei J."/>
            <person name="Xu J."/>
            <person name="St-Pierre B."/>
            <person name="Chen S."/>
            <person name="Sun C."/>
        </authorList>
    </citation>
    <scope>NUCLEOTIDE SEQUENCE [LARGE SCALE GENOMIC DNA]</scope>
</reference>
<dbReference type="EMBL" id="CM044704">
    <property type="protein sequence ID" value="KAI5666602.1"/>
    <property type="molecule type" value="Genomic_DNA"/>
</dbReference>
<gene>
    <name evidence="1" type="ORF">M9H77_16455</name>
</gene>
<accession>A0ACC0B1U2</accession>
<dbReference type="Proteomes" id="UP001060085">
    <property type="component" value="Linkage Group LG04"/>
</dbReference>
<sequence length="134" mass="14739">MFGSVTLDLDLVDRARSTVGGGYFLAGWVRRGPLTRVAQGGLVGIDYGMSEFVRRPRFRFQTMSVEPIRNDCKPLCSTIEKGLKILFWCGTSYRLATARVKTAGNQCWSPAAWKRNGPGPTDTSLSFSQATKIG</sequence>
<keyword evidence="2" id="KW-1185">Reference proteome</keyword>